<dbReference type="GO" id="GO:0005886">
    <property type="term" value="C:plasma membrane"/>
    <property type="evidence" value="ECO:0007669"/>
    <property type="project" value="UniProtKB-SubCell"/>
</dbReference>
<keyword evidence="8" id="KW-0961">Cell wall biogenesis/degradation</keyword>
<gene>
    <name evidence="12" type="ORF">SAMN05443507_1334</name>
</gene>
<dbReference type="PANTHER" id="PTHR32282:SF11">
    <property type="entry name" value="PENICILLIN-BINDING PROTEIN 1B"/>
    <property type="match status" value="1"/>
</dbReference>
<reference evidence="13" key="1">
    <citation type="submission" date="2016-11" db="EMBL/GenBank/DDBJ databases">
        <authorList>
            <person name="Varghese N."/>
            <person name="Submissions S."/>
        </authorList>
    </citation>
    <scope>NUCLEOTIDE SEQUENCE [LARGE SCALE GENOMIC DNA]</scope>
    <source>
        <strain evidence="13">USBA-503</strain>
    </source>
</reference>
<dbReference type="OrthoDB" id="9766909at2"/>
<evidence type="ECO:0000256" key="7">
    <source>
        <dbReference type="ARBA" id="ARBA00023136"/>
    </source>
</evidence>
<organism evidence="12 13">
    <name type="scientific">Alicyclobacillus tolerans</name>
    <dbReference type="NCBI Taxonomy" id="90970"/>
    <lineage>
        <taxon>Bacteria</taxon>
        <taxon>Bacillati</taxon>
        <taxon>Bacillota</taxon>
        <taxon>Bacilli</taxon>
        <taxon>Bacillales</taxon>
        <taxon>Alicyclobacillaceae</taxon>
        <taxon>Alicyclobacillus</taxon>
    </lineage>
</organism>
<comment type="catalytic activity">
    <reaction evidence="10">
        <text>[GlcNAc-(1-&gt;4)-Mur2Ac(oyl-L-Ala-gamma-D-Glu-L-Lys-D-Ala-D-Ala)](n)-di-trans,octa-cis-undecaprenyl diphosphate + beta-D-GlcNAc-(1-&gt;4)-Mur2Ac(oyl-L-Ala-gamma-D-Glu-L-Lys-D-Ala-D-Ala)-di-trans,octa-cis-undecaprenyl diphosphate = [GlcNAc-(1-&gt;4)-Mur2Ac(oyl-L-Ala-gamma-D-Glu-L-Lys-D-Ala-D-Ala)](n+1)-di-trans,octa-cis-undecaprenyl diphosphate + di-trans,octa-cis-undecaprenyl diphosphate + H(+)</text>
        <dbReference type="Rhea" id="RHEA:23708"/>
        <dbReference type="Rhea" id="RHEA-COMP:9602"/>
        <dbReference type="Rhea" id="RHEA-COMP:9603"/>
        <dbReference type="ChEBI" id="CHEBI:15378"/>
        <dbReference type="ChEBI" id="CHEBI:58405"/>
        <dbReference type="ChEBI" id="CHEBI:60033"/>
        <dbReference type="ChEBI" id="CHEBI:78435"/>
        <dbReference type="EC" id="2.4.99.28"/>
    </reaction>
</comment>
<evidence type="ECO:0000256" key="9">
    <source>
        <dbReference type="ARBA" id="ARBA00044770"/>
    </source>
</evidence>
<dbReference type="GO" id="GO:0071555">
    <property type="term" value="P:cell wall organization"/>
    <property type="evidence" value="ECO:0007669"/>
    <property type="project" value="UniProtKB-KW"/>
</dbReference>
<dbReference type="SUPFAM" id="SSF53955">
    <property type="entry name" value="Lysozyme-like"/>
    <property type="match status" value="1"/>
</dbReference>
<evidence type="ECO:0000256" key="3">
    <source>
        <dbReference type="ARBA" id="ARBA00022676"/>
    </source>
</evidence>
<protein>
    <recommendedName>
        <fullName evidence="9">peptidoglycan glycosyltransferase</fullName>
        <ecNumber evidence="9">2.4.99.28</ecNumber>
    </recommendedName>
</protein>
<dbReference type="GO" id="GO:0008955">
    <property type="term" value="F:peptidoglycan glycosyltransferase activity"/>
    <property type="evidence" value="ECO:0007669"/>
    <property type="project" value="UniProtKB-EC"/>
</dbReference>
<dbReference type="GO" id="GO:0008360">
    <property type="term" value="P:regulation of cell shape"/>
    <property type="evidence" value="ECO:0007669"/>
    <property type="project" value="UniProtKB-KW"/>
</dbReference>
<keyword evidence="2" id="KW-1003">Cell membrane</keyword>
<keyword evidence="7" id="KW-0472">Membrane</keyword>
<keyword evidence="5" id="KW-0133">Cell shape</keyword>
<evidence type="ECO:0000313" key="13">
    <source>
        <dbReference type="Proteomes" id="UP000184016"/>
    </source>
</evidence>
<evidence type="ECO:0000256" key="2">
    <source>
        <dbReference type="ARBA" id="ARBA00022475"/>
    </source>
</evidence>
<evidence type="ECO:0000256" key="8">
    <source>
        <dbReference type="ARBA" id="ARBA00023316"/>
    </source>
</evidence>
<name>A0A1M6XB70_9BACL</name>
<dbReference type="RefSeq" id="WP_072875230.1">
    <property type="nucleotide sequence ID" value="NZ_FRAF01000033.1"/>
</dbReference>
<evidence type="ECO:0000256" key="10">
    <source>
        <dbReference type="ARBA" id="ARBA00049902"/>
    </source>
</evidence>
<evidence type="ECO:0000256" key="1">
    <source>
        <dbReference type="ARBA" id="ARBA00004236"/>
    </source>
</evidence>
<dbReference type="Pfam" id="PF00912">
    <property type="entry name" value="Transgly"/>
    <property type="match status" value="1"/>
</dbReference>
<keyword evidence="4" id="KW-0808">Transferase</keyword>
<dbReference type="InterPro" id="IPR036950">
    <property type="entry name" value="PBP_transglycosylase"/>
</dbReference>
<keyword evidence="6" id="KW-0573">Peptidoglycan synthesis</keyword>
<evidence type="ECO:0000256" key="6">
    <source>
        <dbReference type="ARBA" id="ARBA00022984"/>
    </source>
</evidence>
<dbReference type="InterPro" id="IPR001264">
    <property type="entry name" value="Glyco_trans_51"/>
</dbReference>
<keyword evidence="3" id="KW-0328">Glycosyltransferase</keyword>
<evidence type="ECO:0000259" key="11">
    <source>
        <dbReference type="Pfam" id="PF00912"/>
    </source>
</evidence>
<dbReference type="AlphaFoldDB" id="A0A1M6XB70"/>
<dbReference type="Proteomes" id="UP000184016">
    <property type="component" value="Unassembled WGS sequence"/>
</dbReference>
<dbReference type="EC" id="2.4.99.28" evidence="9"/>
<dbReference type="Gene3D" id="1.10.3810.10">
    <property type="entry name" value="Biosynthetic peptidoglycan transglycosylase-like"/>
    <property type="match status" value="1"/>
</dbReference>
<accession>A0A1M6XB70</accession>
<evidence type="ECO:0000256" key="4">
    <source>
        <dbReference type="ARBA" id="ARBA00022679"/>
    </source>
</evidence>
<dbReference type="GO" id="GO:0030288">
    <property type="term" value="C:outer membrane-bounded periplasmic space"/>
    <property type="evidence" value="ECO:0007669"/>
    <property type="project" value="TreeGrafter"/>
</dbReference>
<proteinExistence type="predicted"/>
<dbReference type="EMBL" id="FRAF01000033">
    <property type="protein sequence ID" value="SHL03168.1"/>
    <property type="molecule type" value="Genomic_DNA"/>
</dbReference>
<dbReference type="GO" id="GO:0009252">
    <property type="term" value="P:peptidoglycan biosynthetic process"/>
    <property type="evidence" value="ECO:0007669"/>
    <property type="project" value="UniProtKB-KW"/>
</dbReference>
<dbReference type="PANTHER" id="PTHR32282">
    <property type="entry name" value="BINDING PROTEIN TRANSPEPTIDASE, PUTATIVE-RELATED"/>
    <property type="match status" value="1"/>
</dbReference>
<keyword evidence="13" id="KW-1185">Reference proteome</keyword>
<evidence type="ECO:0000256" key="5">
    <source>
        <dbReference type="ARBA" id="ARBA00022960"/>
    </source>
</evidence>
<feature type="domain" description="Glycosyl transferase family 51" evidence="11">
    <location>
        <begin position="53"/>
        <end position="215"/>
    </location>
</feature>
<sequence>MTRRAQLGYGLVSLVCLLALSLGAMDFYYHKIFPIARAVQLAAERKMIRYHVHPLTYSEIPSFYRDAVIATEDRRFAWDPGIDPVGILRSFIVDVEKDGYVEGGSTITQQLIDNTILHHRKTIPYKIHQALDAIGLYDTMSKKEVFQLYANVIYFGHGAYGLYNASEVYFHLPPNRCNLGELAMLAGLPNAPSVYDPFKSMRLARLRESIVLENMVDDGLLSVKQSQTVYAQPIRLATLQ</sequence>
<comment type="subcellular location">
    <subcellularLocation>
        <location evidence="1">Cell membrane</location>
    </subcellularLocation>
</comment>
<dbReference type="InterPro" id="IPR050396">
    <property type="entry name" value="Glycosyltr_51/Transpeptidase"/>
</dbReference>
<dbReference type="InterPro" id="IPR023346">
    <property type="entry name" value="Lysozyme-like_dom_sf"/>
</dbReference>
<dbReference type="STRING" id="1830138.SAMN05443507_1334"/>
<evidence type="ECO:0000313" key="12">
    <source>
        <dbReference type="EMBL" id="SHL03168.1"/>
    </source>
</evidence>